<dbReference type="GO" id="GO:0005634">
    <property type="term" value="C:nucleus"/>
    <property type="evidence" value="ECO:0007669"/>
    <property type="project" value="UniProtKB-SubCell"/>
</dbReference>
<keyword evidence="2" id="KW-0805">Transcription regulation</keyword>
<evidence type="ECO:0000256" key="1">
    <source>
        <dbReference type="ARBA" id="ARBA00004123"/>
    </source>
</evidence>
<dbReference type="PANTHER" id="PTHR37534">
    <property type="entry name" value="TRANSCRIPTIONAL ACTIVATOR PROTEIN UGA3"/>
    <property type="match status" value="1"/>
</dbReference>
<comment type="caution">
    <text evidence="8">The sequence shown here is derived from an EMBL/GenBank/DDBJ whole genome shotgun (WGS) entry which is preliminary data.</text>
</comment>
<dbReference type="Pfam" id="PF11951">
    <property type="entry name" value="Fungal_trans_2"/>
    <property type="match status" value="1"/>
</dbReference>
<dbReference type="PROSITE" id="PS50048">
    <property type="entry name" value="ZN2_CY6_FUNGAL_2"/>
    <property type="match status" value="1"/>
</dbReference>
<evidence type="ECO:0000259" key="7">
    <source>
        <dbReference type="PROSITE" id="PS50048"/>
    </source>
</evidence>
<dbReference type="GO" id="GO:0045944">
    <property type="term" value="P:positive regulation of transcription by RNA polymerase II"/>
    <property type="evidence" value="ECO:0007669"/>
    <property type="project" value="TreeGrafter"/>
</dbReference>
<dbReference type="EMBL" id="JXNT01000007">
    <property type="protein sequence ID" value="ODM17867.1"/>
    <property type="molecule type" value="Genomic_DNA"/>
</dbReference>
<dbReference type="CDD" id="cd00067">
    <property type="entry name" value="GAL4"/>
    <property type="match status" value="1"/>
</dbReference>
<dbReference type="InterPro" id="IPR036864">
    <property type="entry name" value="Zn2-C6_fun-type_DNA-bd_sf"/>
</dbReference>
<dbReference type="GO" id="GO:0008270">
    <property type="term" value="F:zinc ion binding"/>
    <property type="evidence" value="ECO:0007669"/>
    <property type="project" value="InterPro"/>
</dbReference>
<feature type="region of interest" description="Disordered" evidence="6">
    <location>
        <begin position="1"/>
        <end position="69"/>
    </location>
</feature>
<dbReference type="Pfam" id="PF00172">
    <property type="entry name" value="Zn_clus"/>
    <property type="match status" value="1"/>
</dbReference>
<dbReference type="Gene3D" id="4.10.240.10">
    <property type="entry name" value="Zn(2)-C6 fungal-type DNA-binding domain"/>
    <property type="match status" value="1"/>
</dbReference>
<name>A0A1E3BA96_ASPCR</name>
<keyword evidence="4" id="KW-0804">Transcription</keyword>
<dbReference type="Proteomes" id="UP000094569">
    <property type="component" value="Unassembled WGS sequence"/>
</dbReference>
<dbReference type="GO" id="GO:0000981">
    <property type="term" value="F:DNA-binding transcription factor activity, RNA polymerase II-specific"/>
    <property type="evidence" value="ECO:0007669"/>
    <property type="project" value="InterPro"/>
</dbReference>
<evidence type="ECO:0000313" key="8">
    <source>
        <dbReference type="EMBL" id="ODM17867.1"/>
    </source>
</evidence>
<dbReference type="SUPFAM" id="SSF57701">
    <property type="entry name" value="Zn2/Cys6 DNA-binding domain"/>
    <property type="match status" value="1"/>
</dbReference>
<evidence type="ECO:0000256" key="3">
    <source>
        <dbReference type="ARBA" id="ARBA00023125"/>
    </source>
</evidence>
<feature type="compositionally biased region" description="Basic residues" evidence="6">
    <location>
        <begin position="56"/>
        <end position="69"/>
    </location>
</feature>
<feature type="compositionally biased region" description="Polar residues" evidence="6">
    <location>
        <begin position="23"/>
        <end position="38"/>
    </location>
</feature>
<dbReference type="VEuPathDB" id="FungiDB:SI65_06655"/>
<evidence type="ECO:0000256" key="5">
    <source>
        <dbReference type="ARBA" id="ARBA00023242"/>
    </source>
</evidence>
<keyword evidence="9" id="KW-1185">Reference proteome</keyword>
<gene>
    <name evidence="8" type="ORF">SI65_06655</name>
</gene>
<feature type="domain" description="Zn(2)-C6 fungal-type" evidence="7">
    <location>
        <begin position="74"/>
        <end position="104"/>
    </location>
</feature>
<dbReference type="PANTHER" id="PTHR37534:SF40">
    <property type="entry name" value="ZN(2)-C6 FUNGAL-TYPE DOMAIN-CONTAINING PROTEIN"/>
    <property type="match status" value="1"/>
</dbReference>
<evidence type="ECO:0000313" key="9">
    <source>
        <dbReference type="Proteomes" id="UP000094569"/>
    </source>
</evidence>
<organism evidence="8 9">
    <name type="scientific">Aspergillus cristatus</name>
    <name type="common">Chinese Fuzhuan brick tea-fermentation fungus</name>
    <name type="synonym">Eurotium cristatum</name>
    <dbReference type="NCBI Taxonomy" id="573508"/>
    <lineage>
        <taxon>Eukaryota</taxon>
        <taxon>Fungi</taxon>
        <taxon>Dikarya</taxon>
        <taxon>Ascomycota</taxon>
        <taxon>Pezizomycotina</taxon>
        <taxon>Eurotiomycetes</taxon>
        <taxon>Eurotiomycetidae</taxon>
        <taxon>Eurotiales</taxon>
        <taxon>Aspergillaceae</taxon>
        <taxon>Aspergillus</taxon>
        <taxon>Aspergillus subgen. Aspergillus</taxon>
    </lineage>
</organism>
<proteinExistence type="predicted"/>
<feature type="compositionally biased region" description="Low complexity" evidence="6">
    <location>
        <begin position="39"/>
        <end position="49"/>
    </location>
</feature>
<reference evidence="8 9" key="1">
    <citation type="journal article" date="2016" name="BMC Genomics">
        <title>Comparative genomic and transcriptomic analyses of the Fuzhuan brick tea-fermentation fungus Aspergillus cristatus.</title>
        <authorList>
            <person name="Ge Y."/>
            <person name="Wang Y."/>
            <person name="Liu Y."/>
            <person name="Tan Y."/>
            <person name="Ren X."/>
            <person name="Zhang X."/>
            <person name="Hyde K.D."/>
            <person name="Liu Y."/>
            <person name="Liu Z."/>
        </authorList>
    </citation>
    <scope>NUCLEOTIDE SEQUENCE [LARGE SCALE GENOMIC DNA]</scope>
    <source>
        <strain evidence="8 9">GZAAS20.1005</strain>
    </source>
</reference>
<dbReference type="CDD" id="cd12148">
    <property type="entry name" value="fungal_TF_MHR"/>
    <property type="match status" value="1"/>
</dbReference>
<dbReference type="GO" id="GO:0000976">
    <property type="term" value="F:transcription cis-regulatory region binding"/>
    <property type="evidence" value="ECO:0007669"/>
    <property type="project" value="TreeGrafter"/>
</dbReference>
<dbReference type="InterPro" id="IPR021858">
    <property type="entry name" value="Fun_TF"/>
</dbReference>
<keyword evidence="5" id="KW-0539">Nucleus</keyword>
<accession>A0A1E3BA96</accession>
<sequence>MTRATRSHASLQPDLGTPMTLVSEPSDSGPTPNDDGQASTPTSSTISTPRATMTKTGKKKSGRGIPKSKRVRTGCLTCRERHLKCDEALGKCQNCRKSNRVCRRGIRLNFIDTQTVAPPYYAIRKTGTRLTFRDESRHIASEYVGGFERYPSPEPDLPLEKQGPADFELSGILSPPLQTSRSFVSPLEPSQLEAIDAMLNGSPQALFSVFPDQEVPLVPSTRQMLVNPDSRPLSRQDEVHLVRTFTEEIGPWLGSVDPSKYFTHILPFRVLDEPMLLKAVMACGAHLHRMSSANGEDRASYFYFAATQDLLSHLQNPDRESTLCAVTATILGTYEVMSSRNVHGLNHVAGARALIRECHWDARSPGPGGACFWLNITMELFTCLRFNWSVAWDPDTWGVDMNMDETRSHATGAEELWVHRIVYICAKIVNFRSSGFQFQDVDHGVGEMRFHEWELYNKWCNQWEKAVPRSMMPLGHLDPLQGSPKSHFPEIWLLNQMAIIGRLFYLTARLLLCKTPPFESEYSPEMRNLQQGHAHEICGIIAHIKDRGIASFSIRFLALAAECLSTREPQEEALQILDRLLNETGWQTDSLRTEIQEAWGWTSQLPTSADPASLMNEHPMLDSSMPFSGQSKMPSGVINPTMITADFSMENHPYRDFYIAPHSQHFIDEFQFGNF</sequence>
<dbReference type="PROSITE" id="PS00463">
    <property type="entry name" value="ZN2_CY6_FUNGAL_1"/>
    <property type="match status" value="1"/>
</dbReference>
<protein>
    <recommendedName>
        <fullName evidence="7">Zn(2)-C6 fungal-type domain-containing protein</fullName>
    </recommendedName>
</protein>
<keyword evidence="3" id="KW-0238">DNA-binding</keyword>
<dbReference type="SMART" id="SM00066">
    <property type="entry name" value="GAL4"/>
    <property type="match status" value="1"/>
</dbReference>
<evidence type="ECO:0000256" key="6">
    <source>
        <dbReference type="SAM" id="MobiDB-lite"/>
    </source>
</evidence>
<comment type="subcellular location">
    <subcellularLocation>
        <location evidence="1">Nucleus</location>
    </subcellularLocation>
</comment>
<evidence type="ECO:0000256" key="2">
    <source>
        <dbReference type="ARBA" id="ARBA00023015"/>
    </source>
</evidence>
<dbReference type="AlphaFoldDB" id="A0A1E3BA96"/>
<evidence type="ECO:0000256" key="4">
    <source>
        <dbReference type="ARBA" id="ARBA00023163"/>
    </source>
</evidence>
<dbReference type="OrthoDB" id="4078573at2759"/>
<dbReference type="STRING" id="573508.A0A1E3BA96"/>
<dbReference type="InterPro" id="IPR001138">
    <property type="entry name" value="Zn2Cys6_DnaBD"/>
</dbReference>